<dbReference type="InterPro" id="IPR000189">
    <property type="entry name" value="Transglyc_AS"/>
</dbReference>
<dbReference type="Pfam" id="PF01476">
    <property type="entry name" value="LysM"/>
    <property type="match status" value="2"/>
</dbReference>
<feature type="compositionally biased region" description="Polar residues" evidence="2">
    <location>
        <begin position="435"/>
        <end position="447"/>
    </location>
</feature>
<comment type="caution">
    <text evidence="4">The sequence shown here is derived from an EMBL/GenBank/DDBJ whole genome shotgun (WGS) entry which is preliminary data.</text>
</comment>
<dbReference type="GO" id="GO:0016020">
    <property type="term" value="C:membrane"/>
    <property type="evidence" value="ECO:0007669"/>
    <property type="project" value="InterPro"/>
</dbReference>
<dbReference type="InterPro" id="IPR018392">
    <property type="entry name" value="LysM"/>
</dbReference>
<feature type="region of interest" description="Disordered" evidence="2">
    <location>
        <begin position="425"/>
        <end position="447"/>
    </location>
</feature>
<comment type="similarity">
    <text evidence="1">Belongs to the transglycosylase Slt family.</text>
</comment>
<reference evidence="4 5" key="1">
    <citation type="submission" date="2019-02" db="EMBL/GenBank/DDBJ databases">
        <title>Genome sequence of the sea-ice species Brumimicrobium glaciale.</title>
        <authorList>
            <person name="Bowman J.P."/>
        </authorList>
    </citation>
    <scope>NUCLEOTIDE SEQUENCE [LARGE SCALE GENOMIC DNA]</scope>
    <source>
        <strain evidence="4 5">IC156</strain>
    </source>
</reference>
<dbReference type="Gene3D" id="1.10.530.10">
    <property type="match status" value="1"/>
</dbReference>
<evidence type="ECO:0000313" key="5">
    <source>
        <dbReference type="Proteomes" id="UP000293952"/>
    </source>
</evidence>
<organism evidence="4 5">
    <name type="scientific">Brumimicrobium glaciale</name>
    <dbReference type="NCBI Taxonomy" id="200475"/>
    <lineage>
        <taxon>Bacteria</taxon>
        <taxon>Pseudomonadati</taxon>
        <taxon>Bacteroidota</taxon>
        <taxon>Flavobacteriia</taxon>
        <taxon>Flavobacteriales</taxon>
        <taxon>Crocinitomicaceae</taxon>
        <taxon>Brumimicrobium</taxon>
    </lineage>
</organism>
<dbReference type="RefSeq" id="WP_130092073.1">
    <property type="nucleotide sequence ID" value="NZ_SETE01000001.1"/>
</dbReference>
<dbReference type="OrthoDB" id="9815002at2"/>
<dbReference type="CDD" id="cd00118">
    <property type="entry name" value="LysM"/>
    <property type="match status" value="2"/>
</dbReference>
<protein>
    <submittedName>
        <fullName evidence="4">LysM peptidoglycan-binding domain-containing protein</fullName>
    </submittedName>
</protein>
<dbReference type="PROSITE" id="PS00922">
    <property type="entry name" value="TRANSGLYCOSYLASE"/>
    <property type="match status" value="1"/>
</dbReference>
<evidence type="ECO:0000256" key="1">
    <source>
        <dbReference type="ARBA" id="ARBA00007734"/>
    </source>
</evidence>
<evidence type="ECO:0000256" key="2">
    <source>
        <dbReference type="SAM" id="MobiDB-lite"/>
    </source>
</evidence>
<dbReference type="InterPro" id="IPR008258">
    <property type="entry name" value="Transglycosylase_SLT_dom_1"/>
</dbReference>
<dbReference type="Pfam" id="PF01464">
    <property type="entry name" value="SLT"/>
    <property type="match status" value="1"/>
</dbReference>
<name>A0A4Q4KQF0_9FLAO</name>
<dbReference type="SUPFAM" id="SSF53955">
    <property type="entry name" value="Lysozyme-like"/>
    <property type="match status" value="1"/>
</dbReference>
<dbReference type="CDD" id="cd16894">
    <property type="entry name" value="MltD-like"/>
    <property type="match status" value="1"/>
</dbReference>
<dbReference type="Gene3D" id="3.10.350.10">
    <property type="entry name" value="LysM domain"/>
    <property type="match status" value="2"/>
</dbReference>
<dbReference type="PANTHER" id="PTHR33734:SF22">
    <property type="entry name" value="MEMBRANE-BOUND LYTIC MUREIN TRANSGLYCOSYLASE D"/>
    <property type="match status" value="1"/>
</dbReference>
<feature type="domain" description="LysM" evidence="3">
    <location>
        <begin position="376"/>
        <end position="419"/>
    </location>
</feature>
<dbReference type="InterPro" id="IPR036779">
    <property type="entry name" value="LysM_dom_sf"/>
</dbReference>
<evidence type="ECO:0000313" key="4">
    <source>
        <dbReference type="EMBL" id="RYM35706.1"/>
    </source>
</evidence>
<dbReference type="GO" id="GO:0008932">
    <property type="term" value="F:lytic endotransglycosylase activity"/>
    <property type="evidence" value="ECO:0007669"/>
    <property type="project" value="TreeGrafter"/>
</dbReference>
<dbReference type="InterPro" id="IPR023346">
    <property type="entry name" value="Lysozyme-like_dom_sf"/>
</dbReference>
<gene>
    <name evidence="4" type="ORF">ERX46_01555</name>
</gene>
<sequence length="491" mass="56057">MIKHVNKIVFQTLVLFIGISAYGQTDTLTPKDSSEVIEYEQFLRVVENTLEGYYRDFSSTDSQTDSIIKSLGYDEDDVPEFDDSIYCQRIAEMNEMSPFQLECNRDVVSVLKFFAKNRRGFTSVVLGRSKLYFTMYEQKLAEHGLPLELKYLSVIESGLRPQVKSRAGALGLWQFMYRTGKYYGLDQNSYIDERMDPELATEAACLYLKKLHSLYDDWNMALAAYNAGPGNVNKAIRRSGGKMTYWEIRPFLPRETQGYVPNFIAMSYMLTYHAEHNVKAREAKIHDFETDTICLKDGMHMKVIDSIIGWSVEDIQALNPIYKTTYIPKTSPPQCISIPTKLVGKWVEFEDSIYVLDSLIYESVVEVEEKERGDVTVHYVRRGQTLGHIADQYGVKVRSIMEWNNMRSTRLAIGQKLTIYSSSAAPKPKAPVASTNSQSKQPITGQTHTIKSGETLWTIANRTGTTLEELKKLNPGLNYRDLKVGQKIRVK</sequence>
<dbReference type="SMART" id="SM00257">
    <property type="entry name" value="LysM"/>
    <property type="match status" value="2"/>
</dbReference>
<accession>A0A4Q4KQF0</accession>
<dbReference type="AlphaFoldDB" id="A0A4Q4KQF0"/>
<proteinExistence type="inferred from homology"/>
<dbReference type="PANTHER" id="PTHR33734">
    <property type="entry name" value="LYSM DOMAIN-CONTAINING GPI-ANCHORED PROTEIN 2"/>
    <property type="match status" value="1"/>
</dbReference>
<dbReference type="EMBL" id="SETE01000001">
    <property type="protein sequence ID" value="RYM35706.1"/>
    <property type="molecule type" value="Genomic_DNA"/>
</dbReference>
<keyword evidence="5" id="KW-1185">Reference proteome</keyword>
<evidence type="ECO:0000259" key="3">
    <source>
        <dbReference type="PROSITE" id="PS51782"/>
    </source>
</evidence>
<dbReference type="PROSITE" id="PS51782">
    <property type="entry name" value="LYSM"/>
    <property type="match status" value="2"/>
</dbReference>
<feature type="domain" description="LysM" evidence="3">
    <location>
        <begin position="446"/>
        <end position="490"/>
    </location>
</feature>
<dbReference type="SUPFAM" id="SSF54106">
    <property type="entry name" value="LysM domain"/>
    <property type="match status" value="2"/>
</dbReference>
<dbReference type="Proteomes" id="UP000293952">
    <property type="component" value="Unassembled WGS sequence"/>
</dbReference>
<feature type="compositionally biased region" description="Low complexity" evidence="2">
    <location>
        <begin position="425"/>
        <end position="434"/>
    </location>
</feature>
<dbReference type="GO" id="GO:0000270">
    <property type="term" value="P:peptidoglycan metabolic process"/>
    <property type="evidence" value="ECO:0007669"/>
    <property type="project" value="InterPro"/>
</dbReference>